<evidence type="ECO:0000256" key="1">
    <source>
        <dbReference type="SAM" id="MobiDB-lite"/>
    </source>
</evidence>
<protein>
    <submittedName>
        <fullName evidence="3">Uncharacterized protein</fullName>
    </submittedName>
</protein>
<evidence type="ECO:0000313" key="4">
    <source>
        <dbReference type="Proteomes" id="UP000656042"/>
    </source>
</evidence>
<keyword evidence="2" id="KW-0812">Transmembrane</keyword>
<reference evidence="3" key="2">
    <citation type="submission" date="2020-09" db="EMBL/GenBank/DDBJ databases">
        <authorList>
            <person name="Sun Q."/>
            <person name="Zhou Y."/>
        </authorList>
    </citation>
    <scope>NUCLEOTIDE SEQUENCE</scope>
    <source>
        <strain evidence="3">CGMCC 4.7299</strain>
    </source>
</reference>
<dbReference type="Proteomes" id="UP000656042">
    <property type="component" value="Unassembled WGS sequence"/>
</dbReference>
<keyword evidence="2" id="KW-1133">Transmembrane helix</keyword>
<keyword evidence="2" id="KW-0472">Membrane</keyword>
<organism evidence="3 4">
    <name type="scientific">Mangrovihabitans endophyticus</name>
    <dbReference type="NCBI Taxonomy" id="1751298"/>
    <lineage>
        <taxon>Bacteria</taxon>
        <taxon>Bacillati</taxon>
        <taxon>Actinomycetota</taxon>
        <taxon>Actinomycetes</taxon>
        <taxon>Micromonosporales</taxon>
        <taxon>Micromonosporaceae</taxon>
        <taxon>Mangrovihabitans</taxon>
    </lineage>
</organism>
<gene>
    <name evidence="3" type="ORF">GCM10012284_52710</name>
</gene>
<dbReference type="EMBL" id="BMMX01000036">
    <property type="protein sequence ID" value="GGL11452.1"/>
    <property type="molecule type" value="Genomic_DNA"/>
</dbReference>
<dbReference type="AlphaFoldDB" id="A0A8J3C5V2"/>
<evidence type="ECO:0000313" key="3">
    <source>
        <dbReference type="EMBL" id="GGL11452.1"/>
    </source>
</evidence>
<feature type="compositionally biased region" description="Low complexity" evidence="1">
    <location>
        <begin position="75"/>
        <end position="119"/>
    </location>
</feature>
<dbReference type="RefSeq" id="WP_189082010.1">
    <property type="nucleotide sequence ID" value="NZ_BMMX01000036.1"/>
</dbReference>
<reference evidence="3" key="1">
    <citation type="journal article" date="2014" name="Int. J. Syst. Evol. Microbiol.">
        <title>Complete genome sequence of Corynebacterium casei LMG S-19264T (=DSM 44701T), isolated from a smear-ripened cheese.</title>
        <authorList>
            <consortium name="US DOE Joint Genome Institute (JGI-PGF)"/>
            <person name="Walter F."/>
            <person name="Albersmeier A."/>
            <person name="Kalinowski J."/>
            <person name="Ruckert C."/>
        </authorList>
    </citation>
    <scope>NUCLEOTIDE SEQUENCE</scope>
    <source>
        <strain evidence="3">CGMCC 4.7299</strain>
    </source>
</reference>
<feature type="compositionally biased region" description="Polar residues" evidence="1">
    <location>
        <begin position="124"/>
        <end position="138"/>
    </location>
</feature>
<feature type="region of interest" description="Disordered" evidence="1">
    <location>
        <begin position="63"/>
        <end position="138"/>
    </location>
</feature>
<accession>A0A8J3C5V2</accession>
<evidence type="ECO:0000256" key="2">
    <source>
        <dbReference type="SAM" id="Phobius"/>
    </source>
</evidence>
<sequence length="285" mass="29039">MPDDRLDDELRAYADHVQNVGRLPMAAEIRQTARRRTQRRSAAAAFGVVIVGALGVGLGLGRSTPTPITPPPGHSASTPAPSVPSNAVPSSPAPPSSSSDPSAAAGPPSPPATTTATSPAGPPEQTSTSKPAASGTVASDLSQLRRLGIDLDVSVLIDVADDGADYFMEVGSGGGVDFTGTGKSDATRMLLKAAQVTEKTEETNNRVVIAPPAYDGSCVADSAPGDLRLAACDDAAENQVWRVVPGGDSGQFELQGAHTVVSVEGDHLVAGSQGRIGLQTIRFDK</sequence>
<keyword evidence="4" id="KW-1185">Reference proteome</keyword>
<name>A0A8J3C5V2_9ACTN</name>
<proteinExistence type="predicted"/>
<comment type="caution">
    <text evidence="3">The sequence shown here is derived from an EMBL/GenBank/DDBJ whole genome shotgun (WGS) entry which is preliminary data.</text>
</comment>
<feature type="transmembrane region" description="Helical" evidence="2">
    <location>
        <begin position="42"/>
        <end position="61"/>
    </location>
</feature>